<accession>A0A4R7Q0Y6</accession>
<dbReference type="EMBL" id="SOBW01000008">
    <property type="protein sequence ID" value="TDU40100.1"/>
    <property type="molecule type" value="Genomic_DNA"/>
</dbReference>
<gene>
    <name evidence="1" type="ORF">BXY82_2140</name>
</gene>
<dbReference type="Proteomes" id="UP000294689">
    <property type="component" value="Unassembled WGS sequence"/>
</dbReference>
<comment type="caution">
    <text evidence="1">The sequence shown here is derived from an EMBL/GenBank/DDBJ whole genome shotgun (WGS) entry which is preliminary data.</text>
</comment>
<dbReference type="AlphaFoldDB" id="A0A4R7Q0Y6"/>
<protein>
    <submittedName>
        <fullName evidence="1">Uncharacterized protein</fullName>
    </submittedName>
</protein>
<evidence type="ECO:0000313" key="2">
    <source>
        <dbReference type="Proteomes" id="UP000294689"/>
    </source>
</evidence>
<sequence>MAIFCDVLNLTGKESFEALSTNDCKIRHLFLDGVRDSIYCDTSPYTDESINPM</sequence>
<keyword evidence="2" id="KW-1185">Reference proteome</keyword>
<organism evidence="1 2">
    <name type="scientific">Gelidibacter sediminis</name>
    <dbReference type="NCBI Taxonomy" id="1608710"/>
    <lineage>
        <taxon>Bacteria</taxon>
        <taxon>Pseudomonadati</taxon>
        <taxon>Bacteroidota</taxon>
        <taxon>Flavobacteriia</taxon>
        <taxon>Flavobacteriales</taxon>
        <taxon>Flavobacteriaceae</taxon>
        <taxon>Gelidibacter</taxon>
    </lineage>
</organism>
<reference evidence="1 2" key="1">
    <citation type="submission" date="2019-03" db="EMBL/GenBank/DDBJ databases">
        <title>Genomic Encyclopedia of Archaeal and Bacterial Type Strains, Phase II (KMG-II): from individual species to whole genera.</title>
        <authorList>
            <person name="Goeker M."/>
        </authorList>
    </citation>
    <scope>NUCLEOTIDE SEQUENCE [LARGE SCALE GENOMIC DNA]</scope>
    <source>
        <strain evidence="1 2">DSM 28135</strain>
    </source>
</reference>
<name>A0A4R7Q0Y6_9FLAO</name>
<proteinExistence type="predicted"/>
<evidence type="ECO:0000313" key="1">
    <source>
        <dbReference type="EMBL" id="TDU40100.1"/>
    </source>
</evidence>